<evidence type="ECO:0000256" key="3">
    <source>
        <dbReference type="ARBA" id="ARBA00023004"/>
    </source>
</evidence>
<dbReference type="InterPro" id="IPR006656">
    <property type="entry name" value="Mopterin_OxRdtase"/>
</dbReference>
<dbReference type="Gene3D" id="3.40.228.10">
    <property type="entry name" value="Dimethylsulfoxide Reductase, domain 2"/>
    <property type="match status" value="1"/>
</dbReference>
<keyword evidence="3" id="KW-0408">Iron</keyword>
<proteinExistence type="predicted"/>
<comment type="caution">
    <text evidence="6">The sequence shown here is derived from an EMBL/GenBank/DDBJ whole genome shotgun (WGS) entry which is preliminary data.</text>
</comment>
<dbReference type="Pfam" id="PF00384">
    <property type="entry name" value="Molybdopterin"/>
    <property type="match status" value="1"/>
</dbReference>
<name>A0A916YNC5_9SPHN</name>
<evidence type="ECO:0000256" key="4">
    <source>
        <dbReference type="ARBA" id="ARBA00023014"/>
    </source>
</evidence>
<dbReference type="Gene3D" id="3.40.50.740">
    <property type="match status" value="1"/>
</dbReference>
<gene>
    <name evidence="6" type="ORF">GCM10010989_30290</name>
</gene>
<evidence type="ECO:0000256" key="2">
    <source>
        <dbReference type="ARBA" id="ARBA00022723"/>
    </source>
</evidence>
<dbReference type="Proteomes" id="UP000598997">
    <property type="component" value="Unassembled WGS sequence"/>
</dbReference>
<evidence type="ECO:0000313" key="6">
    <source>
        <dbReference type="EMBL" id="GGD54053.1"/>
    </source>
</evidence>
<dbReference type="PROSITE" id="PS51669">
    <property type="entry name" value="4FE4S_MOW_BIS_MGD"/>
    <property type="match status" value="1"/>
</dbReference>
<dbReference type="SUPFAM" id="SSF53706">
    <property type="entry name" value="Formate dehydrogenase/DMSO reductase, domains 1-3"/>
    <property type="match status" value="1"/>
</dbReference>
<feature type="domain" description="4Fe-4S Mo/W bis-MGD-type" evidence="5">
    <location>
        <begin position="8"/>
        <end position="65"/>
    </location>
</feature>
<dbReference type="SMART" id="SM00926">
    <property type="entry name" value="Molybdop_Fe4S4"/>
    <property type="match status" value="1"/>
</dbReference>
<dbReference type="Pfam" id="PF04879">
    <property type="entry name" value="Molybdop_Fe4S4"/>
    <property type="match status" value="1"/>
</dbReference>
<dbReference type="RefSeq" id="WP_066764277.1">
    <property type="nucleotide sequence ID" value="NZ_BMIO01000018.1"/>
</dbReference>
<dbReference type="GO" id="GO:0016491">
    <property type="term" value="F:oxidoreductase activity"/>
    <property type="evidence" value="ECO:0007669"/>
    <property type="project" value="InterPro"/>
</dbReference>
<dbReference type="InterPro" id="IPR050612">
    <property type="entry name" value="Prok_Mopterin_Oxidored"/>
</dbReference>
<keyword evidence="4" id="KW-0411">Iron-sulfur</keyword>
<organism evidence="6 7">
    <name type="scientific">Croceicoccus pelagius</name>
    <dbReference type="NCBI Taxonomy" id="1703341"/>
    <lineage>
        <taxon>Bacteria</taxon>
        <taxon>Pseudomonadati</taxon>
        <taxon>Pseudomonadota</taxon>
        <taxon>Alphaproteobacteria</taxon>
        <taxon>Sphingomonadales</taxon>
        <taxon>Erythrobacteraceae</taxon>
        <taxon>Croceicoccus</taxon>
    </lineage>
</organism>
<reference evidence="6 7" key="1">
    <citation type="journal article" date="2014" name="Int. J. Syst. Evol. Microbiol.">
        <title>Complete genome sequence of Corynebacterium casei LMG S-19264T (=DSM 44701T), isolated from a smear-ripened cheese.</title>
        <authorList>
            <consortium name="US DOE Joint Genome Institute (JGI-PGF)"/>
            <person name="Walter F."/>
            <person name="Albersmeier A."/>
            <person name="Kalinowski J."/>
            <person name="Ruckert C."/>
        </authorList>
    </citation>
    <scope>NUCLEOTIDE SEQUENCE [LARGE SCALE GENOMIC DNA]</scope>
    <source>
        <strain evidence="6 7">CGMCC 1.15358</strain>
    </source>
</reference>
<dbReference type="Gene3D" id="2.20.25.90">
    <property type="entry name" value="ADC-like domains"/>
    <property type="match status" value="1"/>
</dbReference>
<keyword evidence="2" id="KW-0479">Metal-binding</keyword>
<dbReference type="InterPro" id="IPR006963">
    <property type="entry name" value="Mopterin_OxRdtase_4Fe-4S_dom"/>
</dbReference>
<dbReference type="PANTHER" id="PTHR43742:SF2">
    <property type="entry name" value="ASSIMILATORY NITRATE REDUCTASE CATALYTIC SUBUNIT"/>
    <property type="match status" value="1"/>
</dbReference>
<dbReference type="AlphaFoldDB" id="A0A916YNC5"/>
<keyword evidence="7" id="KW-1185">Reference proteome</keyword>
<evidence type="ECO:0000259" key="5">
    <source>
        <dbReference type="PROSITE" id="PS51669"/>
    </source>
</evidence>
<dbReference type="PROSITE" id="PS00551">
    <property type="entry name" value="MOLYBDOPTERIN_PROK_1"/>
    <property type="match status" value="1"/>
</dbReference>
<dbReference type="GO" id="GO:0051539">
    <property type="term" value="F:4 iron, 4 sulfur cluster binding"/>
    <property type="evidence" value="ECO:0007669"/>
    <property type="project" value="UniProtKB-KW"/>
</dbReference>
<dbReference type="PANTHER" id="PTHR43742">
    <property type="entry name" value="TRIMETHYLAMINE-N-OXIDE REDUCTASE"/>
    <property type="match status" value="1"/>
</dbReference>
<evidence type="ECO:0000256" key="1">
    <source>
        <dbReference type="ARBA" id="ARBA00022485"/>
    </source>
</evidence>
<sequence length="427" mass="46635">MTDPEVRTREAVSFCRICSGGCGVVMTIDDNDRIVGIRGDADNPLTRGYMCFKGRQAEHSHHGPHRLLRPKKRLPDGSYIEISSEQALDEIAEKLGTILDEHGKDAMAIFLGNGGMFNIAGFYMLPSFLAAFDNDQYFSTLTIDQSGKMVAMGRLGHWGAGYPHLDDMDVAMFFGANPLVSHGSLGFLQEDPVRKLKQARARGMKLITIDPRKSETGNFADIALQPYPGQDAAIAGGLIRMILAEGWHDRDFCDRWVGAEHMDALRAAVDPLTEEYVEHRAGLDTGSLRRVAEMFARDAKSGCVTSATGTSMAPFSNLAFQLIETLNVICGRYLREGERVHQINGMGPGGPLQAQAFAPSRFWEATGESRIRGARKLFQDRPTATLADEILTPGEGQIRALFVDGGDPVTSWPDQAKTVAALVSTAE</sequence>
<protein>
    <recommendedName>
        <fullName evidence="5">4Fe-4S Mo/W bis-MGD-type domain-containing protein</fullName>
    </recommendedName>
</protein>
<keyword evidence="1" id="KW-0004">4Fe-4S</keyword>
<accession>A0A916YNC5</accession>
<dbReference type="GO" id="GO:0046872">
    <property type="term" value="F:metal ion binding"/>
    <property type="evidence" value="ECO:0007669"/>
    <property type="project" value="UniProtKB-KW"/>
</dbReference>
<evidence type="ECO:0000313" key="7">
    <source>
        <dbReference type="Proteomes" id="UP000598997"/>
    </source>
</evidence>
<dbReference type="EMBL" id="BMIO01000018">
    <property type="protein sequence ID" value="GGD54053.1"/>
    <property type="molecule type" value="Genomic_DNA"/>
</dbReference>
<dbReference type="InterPro" id="IPR027467">
    <property type="entry name" value="MopterinOxRdtase_cofactor_BS"/>
</dbReference>